<dbReference type="AlphaFoldDB" id="A0A4Z2FPQ1"/>
<evidence type="ECO:0000313" key="3">
    <source>
        <dbReference type="Proteomes" id="UP000314294"/>
    </source>
</evidence>
<evidence type="ECO:0000313" key="2">
    <source>
        <dbReference type="EMBL" id="TNN43128.1"/>
    </source>
</evidence>
<proteinExistence type="predicted"/>
<keyword evidence="3" id="KW-1185">Reference proteome</keyword>
<evidence type="ECO:0000256" key="1">
    <source>
        <dbReference type="SAM" id="MobiDB-lite"/>
    </source>
</evidence>
<organism evidence="2 3">
    <name type="scientific">Liparis tanakae</name>
    <name type="common">Tanaka's snailfish</name>
    <dbReference type="NCBI Taxonomy" id="230148"/>
    <lineage>
        <taxon>Eukaryota</taxon>
        <taxon>Metazoa</taxon>
        <taxon>Chordata</taxon>
        <taxon>Craniata</taxon>
        <taxon>Vertebrata</taxon>
        <taxon>Euteleostomi</taxon>
        <taxon>Actinopterygii</taxon>
        <taxon>Neopterygii</taxon>
        <taxon>Teleostei</taxon>
        <taxon>Neoteleostei</taxon>
        <taxon>Acanthomorphata</taxon>
        <taxon>Eupercaria</taxon>
        <taxon>Perciformes</taxon>
        <taxon>Cottioidei</taxon>
        <taxon>Cottales</taxon>
        <taxon>Liparidae</taxon>
        <taxon>Liparis</taxon>
    </lineage>
</organism>
<protein>
    <submittedName>
        <fullName evidence="2">Uncharacterized protein</fullName>
    </submittedName>
</protein>
<reference evidence="2 3" key="1">
    <citation type="submission" date="2019-03" db="EMBL/GenBank/DDBJ databases">
        <title>First draft genome of Liparis tanakae, snailfish: a comprehensive survey of snailfish specific genes.</title>
        <authorList>
            <person name="Kim W."/>
            <person name="Song I."/>
            <person name="Jeong J.-H."/>
            <person name="Kim D."/>
            <person name="Kim S."/>
            <person name="Ryu S."/>
            <person name="Song J.Y."/>
            <person name="Lee S.K."/>
        </authorList>
    </citation>
    <scope>NUCLEOTIDE SEQUENCE [LARGE SCALE GENOMIC DNA]</scope>
    <source>
        <tissue evidence="2">Muscle</tissue>
    </source>
</reference>
<dbReference type="Proteomes" id="UP000314294">
    <property type="component" value="Unassembled WGS sequence"/>
</dbReference>
<name>A0A4Z2FPQ1_9TELE</name>
<dbReference type="EMBL" id="SRLO01000988">
    <property type="protein sequence ID" value="TNN43128.1"/>
    <property type="molecule type" value="Genomic_DNA"/>
</dbReference>
<feature type="compositionally biased region" description="Polar residues" evidence="1">
    <location>
        <begin position="37"/>
        <end position="48"/>
    </location>
</feature>
<accession>A0A4Z2FPQ1</accession>
<sequence>MLLERRSSGTMWAETRKYSVAAKRKQPSITAAPEASTDPNDNKGNQSVAFEVVGPIGSFVLEASGRQQKPISLPSRKRNVAC</sequence>
<feature type="region of interest" description="Disordered" evidence="1">
    <location>
        <begin position="19"/>
        <end position="48"/>
    </location>
</feature>
<gene>
    <name evidence="2" type="ORF">EYF80_046690</name>
</gene>
<comment type="caution">
    <text evidence="2">The sequence shown here is derived from an EMBL/GenBank/DDBJ whole genome shotgun (WGS) entry which is preliminary data.</text>
</comment>